<keyword evidence="3" id="KW-1185">Reference proteome</keyword>
<gene>
    <name evidence="2" type="ordered locus">Sfum_1873</name>
</gene>
<protein>
    <submittedName>
        <fullName evidence="2">Uncharacterized protein</fullName>
    </submittedName>
</protein>
<dbReference type="KEGG" id="sfu:Sfum_1873"/>
<keyword evidence="1" id="KW-0472">Membrane</keyword>
<keyword evidence="1" id="KW-1133">Transmembrane helix</keyword>
<organism evidence="2 3">
    <name type="scientific">Syntrophobacter fumaroxidans (strain DSM 10017 / MPOB)</name>
    <dbReference type="NCBI Taxonomy" id="335543"/>
    <lineage>
        <taxon>Bacteria</taxon>
        <taxon>Pseudomonadati</taxon>
        <taxon>Thermodesulfobacteriota</taxon>
        <taxon>Syntrophobacteria</taxon>
        <taxon>Syntrophobacterales</taxon>
        <taxon>Syntrophobacteraceae</taxon>
        <taxon>Syntrophobacter</taxon>
    </lineage>
</organism>
<dbReference type="InParanoid" id="A0LJF6"/>
<name>A0LJF6_SYNFM</name>
<dbReference type="EMBL" id="CP000478">
    <property type="protein sequence ID" value="ABK17558.1"/>
    <property type="molecule type" value="Genomic_DNA"/>
</dbReference>
<evidence type="ECO:0000313" key="2">
    <source>
        <dbReference type="EMBL" id="ABK17558.1"/>
    </source>
</evidence>
<dbReference type="RefSeq" id="WP_011698728.1">
    <property type="nucleotide sequence ID" value="NC_008554.1"/>
</dbReference>
<sequence length="120" mass="13991">MTGMDGIAMDAVIKLVSNFGIPGIVLIIWAFSEKSHERTLKQYREDMIEQRRMYEEGMQEIRRMYENNADLVRDYLSLAGNLKDVVTINTQAWQRVTDDINRNQFCPMVRLKKYATGVEP</sequence>
<proteinExistence type="predicted"/>
<evidence type="ECO:0000256" key="1">
    <source>
        <dbReference type="SAM" id="Phobius"/>
    </source>
</evidence>
<feature type="transmembrane region" description="Helical" evidence="1">
    <location>
        <begin position="12"/>
        <end position="31"/>
    </location>
</feature>
<dbReference type="Proteomes" id="UP000001784">
    <property type="component" value="Chromosome"/>
</dbReference>
<dbReference type="STRING" id="335543.Sfum_1873"/>
<keyword evidence="1" id="KW-0812">Transmembrane</keyword>
<evidence type="ECO:0000313" key="3">
    <source>
        <dbReference type="Proteomes" id="UP000001784"/>
    </source>
</evidence>
<reference evidence="2 3" key="1">
    <citation type="submission" date="2006-10" db="EMBL/GenBank/DDBJ databases">
        <title>Complete sequence of Syntrophobacter fumaroxidans MPOB.</title>
        <authorList>
            <consortium name="US DOE Joint Genome Institute"/>
            <person name="Copeland A."/>
            <person name="Lucas S."/>
            <person name="Lapidus A."/>
            <person name="Barry K."/>
            <person name="Detter J.C."/>
            <person name="Glavina del Rio T."/>
            <person name="Hammon N."/>
            <person name="Israni S."/>
            <person name="Pitluck S."/>
            <person name="Goltsman E.G."/>
            <person name="Martinez M."/>
            <person name="Schmutz J."/>
            <person name="Larimer F."/>
            <person name="Land M."/>
            <person name="Hauser L."/>
            <person name="Kyrpides N."/>
            <person name="Kim E."/>
            <person name="Boone D.R."/>
            <person name="Brockman F."/>
            <person name="Culley D."/>
            <person name="Ferry J."/>
            <person name="Gunsalus R."/>
            <person name="McInerney M.J."/>
            <person name="Morrison M."/>
            <person name="Plugge C."/>
            <person name="Rohlin L."/>
            <person name="Scholten J."/>
            <person name="Sieber J."/>
            <person name="Stams A.J.M."/>
            <person name="Worm P."/>
            <person name="Henstra A.M."/>
            <person name="Richardson P."/>
        </authorList>
    </citation>
    <scope>NUCLEOTIDE SEQUENCE [LARGE SCALE GENOMIC DNA]</scope>
    <source>
        <strain evidence="3">DSM 10017 / MPOB</strain>
    </source>
</reference>
<dbReference type="HOGENOM" id="CLU_1977893_0_0_7"/>
<dbReference type="eggNOG" id="ENOG5033NB0">
    <property type="taxonomic scope" value="Bacteria"/>
</dbReference>
<dbReference type="AlphaFoldDB" id="A0LJF6"/>
<accession>A0LJF6</accession>